<evidence type="ECO:0008006" key="3">
    <source>
        <dbReference type="Google" id="ProtNLM"/>
    </source>
</evidence>
<accession>A0A8J7KEH8</accession>
<dbReference type="Proteomes" id="UP000622552">
    <property type="component" value="Unassembled WGS sequence"/>
</dbReference>
<evidence type="ECO:0000313" key="2">
    <source>
        <dbReference type="Proteomes" id="UP000622552"/>
    </source>
</evidence>
<name>A0A8J7KEH8_9ACTN</name>
<reference evidence="1" key="1">
    <citation type="submission" date="2020-11" db="EMBL/GenBank/DDBJ databases">
        <title>Sequencing the genomes of 1000 actinobacteria strains.</title>
        <authorList>
            <person name="Klenk H.-P."/>
        </authorList>
    </citation>
    <scope>NUCLEOTIDE SEQUENCE</scope>
    <source>
        <strain evidence="1">DSM 45356</strain>
    </source>
</reference>
<organism evidence="1 2">
    <name type="scientific">Longispora fulva</name>
    <dbReference type="NCBI Taxonomy" id="619741"/>
    <lineage>
        <taxon>Bacteria</taxon>
        <taxon>Bacillati</taxon>
        <taxon>Actinomycetota</taxon>
        <taxon>Actinomycetes</taxon>
        <taxon>Micromonosporales</taxon>
        <taxon>Micromonosporaceae</taxon>
        <taxon>Longispora</taxon>
    </lineage>
</organism>
<evidence type="ECO:0000313" key="1">
    <source>
        <dbReference type="EMBL" id="MBG6135045.1"/>
    </source>
</evidence>
<protein>
    <recommendedName>
        <fullName evidence="3">(2Fe-2S) ferredoxin domain-containing protein</fullName>
    </recommendedName>
</protein>
<comment type="caution">
    <text evidence="1">The sequence shown here is derived from an EMBL/GenBank/DDBJ whole genome shotgun (WGS) entry which is preliminary data.</text>
</comment>
<gene>
    <name evidence="1" type="ORF">IW245_001239</name>
</gene>
<keyword evidence="2" id="KW-1185">Reference proteome</keyword>
<dbReference type="EMBL" id="JADOUF010000001">
    <property type="protein sequence ID" value="MBG6135045.1"/>
    <property type="molecule type" value="Genomic_DNA"/>
</dbReference>
<sequence>MPPAVTQRTRCRVTVCRGCCCGTARKHPDTDHDAQLDALRAGLAGVAVVRAVPDCLGPCERSNVVVVGPSPAGRAAGGRPAWLGGVLDEGTVAAIADWVALGGPGVAEPPRALRDLRFPTPATATT</sequence>
<dbReference type="RefSeq" id="WP_197002209.1">
    <property type="nucleotide sequence ID" value="NZ_BONS01000004.1"/>
</dbReference>
<dbReference type="AlphaFoldDB" id="A0A8J7KEH8"/>
<proteinExistence type="predicted"/>